<gene>
    <name evidence="2" type="ORF">K6K41_23625</name>
</gene>
<feature type="compositionally biased region" description="Low complexity" evidence="1">
    <location>
        <begin position="289"/>
        <end position="303"/>
    </location>
</feature>
<organism evidence="2 3">
    <name type="scientific">Chenggangzhangella methanolivorans</name>
    <dbReference type="NCBI Taxonomy" id="1437009"/>
    <lineage>
        <taxon>Bacteria</taxon>
        <taxon>Pseudomonadati</taxon>
        <taxon>Pseudomonadota</taxon>
        <taxon>Alphaproteobacteria</taxon>
        <taxon>Hyphomicrobiales</taxon>
        <taxon>Methylopilaceae</taxon>
        <taxon>Chenggangzhangella</taxon>
    </lineage>
</organism>
<reference evidence="2" key="1">
    <citation type="submission" date="2021-08" db="EMBL/GenBank/DDBJ databases">
        <authorList>
            <person name="Zhang H."/>
            <person name="Xu M."/>
            <person name="Yu Z."/>
            <person name="Yang L."/>
            <person name="Cai Y."/>
        </authorList>
    </citation>
    <scope>NUCLEOTIDE SEQUENCE</scope>
    <source>
        <strain evidence="2">CHL1</strain>
    </source>
</reference>
<feature type="compositionally biased region" description="Low complexity" evidence="1">
    <location>
        <begin position="262"/>
        <end position="275"/>
    </location>
</feature>
<sequence>MTEPLTELPKDLAERAAERHPLEALHDFCVDENAYREGNRGVAGASLKHPNSWVGSSDLGGDVIPALKGLKSAIFEAEPPDLAAMPGLRAEAAIAGLPHRHRWNLAVACAAAGERLAVLEVAAGWAGIARGLERLLVDMLKRPLEGAALSERERVEIRLFNASSRAIAWGSLVDPVIGREVPQDLTDRRAEVERRATSFAVNVFHGLGQQQWADGYAEGVNDVARKEAREAKAEAASKPEPVLGEGLMSELEALQDPPPSTRSASGWPRGRSWWSPRPPCRSWSRRTFRPPSSRSSGASRAAPGPRPRPRPRLPARGVPARR</sequence>
<dbReference type="RefSeq" id="WP_261402743.1">
    <property type="nucleotide sequence ID" value="NZ_CP081869.1"/>
</dbReference>
<feature type="compositionally biased region" description="Basic residues" evidence="1">
    <location>
        <begin position="307"/>
        <end position="322"/>
    </location>
</feature>
<evidence type="ECO:0000313" key="3">
    <source>
        <dbReference type="Proteomes" id="UP000825701"/>
    </source>
</evidence>
<dbReference type="Proteomes" id="UP000825701">
    <property type="component" value="Chromosome"/>
</dbReference>
<dbReference type="EMBL" id="CP081869">
    <property type="protein sequence ID" value="QZN99650.1"/>
    <property type="molecule type" value="Genomic_DNA"/>
</dbReference>
<evidence type="ECO:0000256" key="1">
    <source>
        <dbReference type="SAM" id="MobiDB-lite"/>
    </source>
</evidence>
<evidence type="ECO:0000313" key="2">
    <source>
        <dbReference type="EMBL" id="QZN99650.1"/>
    </source>
</evidence>
<accession>A0A9E6R7I5</accession>
<dbReference type="KEGG" id="cmet:K6K41_23625"/>
<proteinExistence type="predicted"/>
<protein>
    <submittedName>
        <fullName evidence="2">Uncharacterized protein</fullName>
    </submittedName>
</protein>
<name>A0A9E6R7I5_9HYPH</name>
<feature type="region of interest" description="Disordered" evidence="1">
    <location>
        <begin position="252"/>
        <end position="322"/>
    </location>
</feature>
<keyword evidence="3" id="KW-1185">Reference proteome</keyword>
<dbReference type="AlphaFoldDB" id="A0A9E6R7I5"/>